<evidence type="ECO:0000313" key="2">
    <source>
        <dbReference type="Proteomes" id="UP000316213"/>
    </source>
</evidence>
<keyword evidence="2" id="KW-1185">Reference proteome</keyword>
<dbReference type="Proteomes" id="UP000316213">
    <property type="component" value="Unassembled WGS sequence"/>
</dbReference>
<evidence type="ECO:0008006" key="3">
    <source>
        <dbReference type="Google" id="ProtNLM"/>
    </source>
</evidence>
<evidence type="ECO:0000313" key="1">
    <source>
        <dbReference type="EMBL" id="TWT91929.1"/>
    </source>
</evidence>
<dbReference type="SUPFAM" id="SSF81301">
    <property type="entry name" value="Nucleotidyltransferase"/>
    <property type="match status" value="1"/>
</dbReference>
<name>A0A5C5ZXF4_9BACT</name>
<dbReference type="AlphaFoldDB" id="A0A5C5ZXF4"/>
<dbReference type="RefSeq" id="WP_146580909.1">
    <property type="nucleotide sequence ID" value="NZ_SJPM01000013.1"/>
</dbReference>
<organism evidence="1 2">
    <name type="scientific">Neorhodopirellula pilleata</name>
    <dbReference type="NCBI Taxonomy" id="2714738"/>
    <lineage>
        <taxon>Bacteria</taxon>
        <taxon>Pseudomonadati</taxon>
        <taxon>Planctomycetota</taxon>
        <taxon>Planctomycetia</taxon>
        <taxon>Pirellulales</taxon>
        <taxon>Pirellulaceae</taxon>
        <taxon>Neorhodopirellula</taxon>
    </lineage>
</organism>
<reference evidence="1 2" key="1">
    <citation type="submission" date="2019-02" db="EMBL/GenBank/DDBJ databases">
        <title>Deep-cultivation of Planctomycetes and their phenomic and genomic characterization uncovers novel biology.</title>
        <authorList>
            <person name="Wiegand S."/>
            <person name="Jogler M."/>
            <person name="Boedeker C."/>
            <person name="Pinto D."/>
            <person name="Vollmers J."/>
            <person name="Rivas-Marin E."/>
            <person name="Kohn T."/>
            <person name="Peeters S.H."/>
            <person name="Heuer A."/>
            <person name="Rast P."/>
            <person name="Oberbeckmann S."/>
            <person name="Bunk B."/>
            <person name="Jeske O."/>
            <person name="Meyerdierks A."/>
            <person name="Storesund J.E."/>
            <person name="Kallscheuer N."/>
            <person name="Luecker S."/>
            <person name="Lage O.M."/>
            <person name="Pohl T."/>
            <person name="Merkel B.J."/>
            <person name="Hornburger P."/>
            <person name="Mueller R.-W."/>
            <person name="Bruemmer F."/>
            <person name="Labrenz M."/>
            <person name="Spormann A.M."/>
            <person name="Op Den Camp H."/>
            <person name="Overmann J."/>
            <person name="Amann R."/>
            <person name="Jetten M.S.M."/>
            <person name="Mascher T."/>
            <person name="Medema M.H."/>
            <person name="Devos D.P."/>
            <person name="Kaster A.-K."/>
            <person name="Ovreas L."/>
            <person name="Rohde M."/>
            <person name="Galperin M.Y."/>
            <person name="Jogler C."/>
        </authorList>
    </citation>
    <scope>NUCLEOTIDE SEQUENCE [LARGE SCALE GENOMIC DNA]</scope>
    <source>
        <strain evidence="1 2">Pla100</strain>
    </source>
</reference>
<gene>
    <name evidence="1" type="ORF">Pla100_49690</name>
</gene>
<dbReference type="OrthoDB" id="291856at2"/>
<dbReference type="Gene3D" id="3.30.460.40">
    <property type="match status" value="1"/>
</dbReference>
<dbReference type="EMBL" id="SJPM01000013">
    <property type="protein sequence ID" value="TWT91929.1"/>
    <property type="molecule type" value="Genomic_DNA"/>
</dbReference>
<comment type="caution">
    <text evidence="1">The sequence shown here is derived from an EMBL/GenBank/DDBJ whole genome shotgun (WGS) entry which is preliminary data.</text>
</comment>
<dbReference type="InterPro" id="IPR043519">
    <property type="entry name" value="NT_sf"/>
</dbReference>
<sequence length="202" mass="22762">MIQRKRSSLLHLDEFFMGTAPLFQTVKRLSKTLGEMQIPFVISGAMAVNYHGHRRATQDVDILMRREDLKIFKDEHLGRGWLEKFEGSKGFVDTIHQVPVDVLIAGDFPGDGKPKPVSFPDPSDDKIIEFEDGLPYLTLQKVVEMKLACGMSAPERLQDFADVISLVKANGLPESFGGTLNPYVHDAWIDLWKRAQITSGEY</sequence>
<proteinExistence type="predicted"/>
<protein>
    <recommendedName>
        <fullName evidence="3">Nucleotidyltransferase</fullName>
    </recommendedName>
</protein>
<accession>A0A5C5ZXF4</accession>